<sequence length="161" mass="18186">MSSASQQKQFSAEPSYVLVPPNYASHTSTSTNSSTWHPVYAGVHDSMRHGFNNVLHQVSTHSHHPIQNRLENWEATRDNLKLTMQRNIHGIGAPAHILMERKIASYNPAFDPTRNSNSLSKVHLDILNGDDERIEPRDFLPSEISANVPDMHTVMERRLGL</sequence>
<dbReference type="Pfam" id="PF05348">
    <property type="entry name" value="UMP1"/>
    <property type="match status" value="1"/>
</dbReference>
<evidence type="ECO:0000256" key="1">
    <source>
        <dbReference type="ARBA" id="ARBA00023186"/>
    </source>
</evidence>
<keyword evidence="3" id="KW-0647">Proteasome</keyword>
<proteinExistence type="inferred from homology"/>
<dbReference type="EMBL" id="LK056652">
    <property type="protein sequence ID" value="CDR87140.1"/>
    <property type="molecule type" value="Genomic_DNA"/>
</dbReference>
<reference evidence="3" key="1">
    <citation type="submission" date="2014-06" db="EMBL/GenBank/DDBJ databases">
        <authorList>
            <person name="Ju J."/>
            <person name="Zhang J."/>
        </authorList>
    </citation>
    <scope>NUCLEOTIDE SEQUENCE</scope>
    <source>
        <strain evidence="3">SscI8</strain>
    </source>
</reference>
<reference evidence="4" key="2">
    <citation type="submission" date="2014-06" db="EMBL/GenBank/DDBJ databases">
        <authorList>
            <person name="Berkman J.Paul."/>
        </authorList>
    </citation>
    <scope>NUCLEOTIDE SEQUENCE [LARGE SCALE GENOMIC DNA]</scope>
</reference>
<dbReference type="GO" id="GO:0043248">
    <property type="term" value="P:proteasome assembly"/>
    <property type="evidence" value="ECO:0007669"/>
    <property type="project" value="InterPro"/>
</dbReference>
<dbReference type="STRING" id="49012.A0A0F7S9L9"/>
<dbReference type="OrthoDB" id="15001at2759"/>
<dbReference type="InterPro" id="IPR008012">
    <property type="entry name" value="Ump1"/>
</dbReference>
<evidence type="ECO:0000313" key="3">
    <source>
        <dbReference type="EMBL" id="CDR87140.1"/>
    </source>
</evidence>
<keyword evidence="1" id="KW-0143">Chaperone</keyword>
<dbReference type="Proteomes" id="UP000242770">
    <property type="component" value="Unassembled WGS sequence"/>
</dbReference>
<name>A0A0F7S9L9_9BASI</name>
<dbReference type="GO" id="GO:0005737">
    <property type="term" value="C:cytoplasm"/>
    <property type="evidence" value="ECO:0007669"/>
    <property type="project" value="TreeGrafter"/>
</dbReference>
<keyword evidence="5" id="KW-1185">Reference proteome</keyword>
<evidence type="ECO:0000313" key="5">
    <source>
        <dbReference type="Proteomes" id="UP000242770"/>
    </source>
</evidence>
<protein>
    <submittedName>
        <fullName evidence="3">Related to UMP1-proteasome maturation factor</fullName>
    </submittedName>
</protein>
<accession>A0A0F7S9L9</accession>
<comment type="similarity">
    <text evidence="2">Belongs to the POMP/UMP1 family.</text>
</comment>
<dbReference type="PANTHER" id="PTHR12828:SF3">
    <property type="entry name" value="PROTEASOME MATURATION PROTEIN"/>
    <property type="match status" value="1"/>
</dbReference>
<dbReference type="AlphaFoldDB" id="A0A0F7S9L9"/>
<reference evidence="5" key="3">
    <citation type="submission" date="2014-06" db="EMBL/GenBank/DDBJ databases">
        <authorList>
            <person name="Berkman P.J."/>
        </authorList>
    </citation>
    <scope>NUCLEOTIDE SEQUENCE [LARGE SCALE GENOMIC DNA]</scope>
</reference>
<dbReference type="PANTHER" id="PTHR12828">
    <property type="entry name" value="PROTEASOME MATURATION PROTEIN UMP1"/>
    <property type="match status" value="1"/>
</dbReference>
<evidence type="ECO:0000256" key="2">
    <source>
        <dbReference type="ARBA" id="ARBA00043974"/>
    </source>
</evidence>
<evidence type="ECO:0000313" key="4">
    <source>
        <dbReference type="EMBL" id="CDW98911.1"/>
    </source>
</evidence>
<organism evidence="4 5">
    <name type="scientific">Sporisorium scitamineum</name>
    <dbReference type="NCBI Taxonomy" id="49012"/>
    <lineage>
        <taxon>Eukaryota</taxon>
        <taxon>Fungi</taxon>
        <taxon>Dikarya</taxon>
        <taxon>Basidiomycota</taxon>
        <taxon>Ustilaginomycotina</taxon>
        <taxon>Ustilaginomycetes</taxon>
        <taxon>Ustilaginales</taxon>
        <taxon>Ustilaginaceae</taxon>
        <taxon>Sporisorium</taxon>
    </lineage>
</organism>
<dbReference type="GO" id="GO:0000502">
    <property type="term" value="C:proteasome complex"/>
    <property type="evidence" value="ECO:0007669"/>
    <property type="project" value="UniProtKB-KW"/>
</dbReference>
<dbReference type="GO" id="GO:0005634">
    <property type="term" value="C:nucleus"/>
    <property type="evidence" value="ECO:0007669"/>
    <property type="project" value="TreeGrafter"/>
</dbReference>
<dbReference type="EMBL" id="CCFA01003856">
    <property type="protein sequence ID" value="CDW98911.1"/>
    <property type="molecule type" value="Genomic_DNA"/>
</dbReference>
<gene>
    <name evidence="4" type="primary">SSCI65040.1</name>
    <name evidence="3" type="ORF">SPSC_00266</name>
</gene>